<sequence length="76" mass="8943">MCIACKNRLLQWKLIRFKAKESKLVPYNGSGRSFYICNECLTKPKTIHHIKRYINNTNNIEEQLKEIAQICQASEK</sequence>
<accession>A0A3D8J5K9</accession>
<dbReference type="Proteomes" id="UP000256424">
    <property type="component" value="Unassembled WGS sequence"/>
</dbReference>
<evidence type="ECO:0000259" key="1">
    <source>
        <dbReference type="Pfam" id="PF04296"/>
    </source>
</evidence>
<protein>
    <submittedName>
        <fullName evidence="2">DUF448 domain-containing protein</fullName>
    </submittedName>
</protein>
<dbReference type="InterPro" id="IPR035931">
    <property type="entry name" value="YlxR-like_sf"/>
</dbReference>
<evidence type="ECO:0000313" key="2">
    <source>
        <dbReference type="EMBL" id="RDU72779.1"/>
    </source>
</evidence>
<comment type="caution">
    <text evidence="2">The sequence shown here is derived from an EMBL/GenBank/DDBJ whole genome shotgun (WGS) entry which is preliminary data.</text>
</comment>
<reference evidence="2 3" key="1">
    <citation type="submission" date="2018-04" db="EMBL/GenBank/DDBJ databases">
        <title>Novel Campyloabacter and Helicobacter Species and Strains.</title>
        <authorList>
            <person name="Mannion A.J."/>
            <person name="Shen Z."/>
            <person name="Fox J.G."/>
        </authorList>
    </citation>
    <scope>NUCLEOTIDE SEQUENCE [LARGE SCALE GENOMIC DNA]</scope>
    <source>
        <strain evidence="2 3">MIT 97-5075</strain>
    </source>
</reference>
<dbReference type="EMBL" id="NXLW01000005">
    <property type="protein sequence ID" value="RDU72779.1"/>
    <property type="molecule type" value="Genomic_DNA"/>
</dbReference>
<dbReference type="AlphaFoldDB" id="A0A3D8J5K9"/>
<proteinExistence type="predicted"/>
<gene>
    <name evidence="2" type="ORF">CQA66_03755</name>
</gene>
<evidence type="ECO:0000313" key="3">
    <source>
        <dbReference type="Proteomes" id="UP000256424"/>
    </source>
</evidence>
<name>A0A3D8J5K9_9HELI</name>
<dbReference type="SUPFAM" id="SSF64376">
    <property type="entry name" value="YlxR-like"/>
    <property type="match status" value="1"/>
</dbReference>
<keyword evidence="3" id="KW-1185">Reference proteome</keyword>
<dbReference type="InterPro" id="IPR007393">
    <property type="entry name" value="YlxR_dom"/>
</dbReference>
<dbReference type="OrthoDB" id="5518171at2"/>
<dbReference type="Pfam" id="PF04296">
    <property type="entry name" value="YlxR"/>
    <property type="match status" value="1"/>
</dbReference>
<dbReference type="Gene3D" id="3.30.1230.10">
    <property type="entry name" value="YlxR-like"/>
    <property type="match status" value="1"/>
</dbReference>
<feature type="domain" description="YlxR" evidence="1">
    <location>
        <begin position="1"/>
        <end position="64"/>
    </location>
</feature>
<organism evidence="2 3">
    <name type="scientific">Helicobacter aurati</name>
    <dbReference type="NCBI Taxonomy" id="137778"/>
    <lineage>
        <taxon>Bacteria</taxon>
        <taxon>Pseudomonadati</taxon>
        <taxon>Campylobacterota</taxon>
        <taxon>Epsilonproteobacteria</taxon>
        <taxon>Campylobacterales</taxon>
        <taxon>Helicobacteraceae</taxon>
        <taxon>Helicobacter</taxon>
    </lineage>
</organism>